<dbReference type="PIRSF" id="PIRSF006779">
    <property type="entry name" value="UCP006779"/>
    <property type="match status" value="1"/>
</dbReference>
<keyword evidence="6" id="KW-1185">Reference proteome</keyword>
<dbReference type="SUPFAM" id="SSF102522">
    <property type="entry name" value="Bacterial fluorinating enzyme, N-terminal domain"/>
    <property type="match status" value="1"/>
</dbReference>
<evidence type="ECO:0000313" key="5">
    <source>
        <dbReference type="EMBL" id="KAA2254292.1"/>
    </source>
</evidence>
<keyword evidence="1" id="KW-0949">S-adenosyl-L-methionine</keyword>
<dbReference type="Pfam" id="PF20257">
    <property type="entry name" value="SAM_HAT_C"/>
    <property type="match status" value="1"/>
</dbReference>
<dbReference type="PANTHER" id="PTHR35092:SF1">
    <property type="entry name" value="CHLORINASE MJ1651"/>
    <property type="match status" value="1"/>
</dbReference>
<dbReference type="Gene3D" id="3.40.50.10790">
    <property type="entry name" value="S-adenosyl-l-methionine hydroxide adenosyltransferase, N-terminal"/>
    <property type="match status" value="1"/>
</dbReference>
<sequence length="261" mass="27257">MAYQWISFTTDYGLDDGFVAACRGVVGRIAADVTVVDVTHAVPPQDVRRGAEVLAQTAPYLPQAVHLAVVDPGVGTDRRGVALLAPRGALVGPDNGLLLPAADALGGVLTAYELTEPEFWLAEVSRTFHGRDVFAPVAAHLAVGVRPERLGRPLPVGELVRLPEPVCRTVHGRLETEVLAVDRFGNVQLAARPADLLAAPGELVRFGADDRVRYGGTFADVPRGEPVLIEDSAGRLALAVNGGSAATAFAVQPGDVVVLGG</sequence>
<dbReference type="InterPro" id="IPR023228">
    <property type="entry name" value="SAM_OH_AdoTrfase_N_sf"/>
</dbReference>
<dbReference type="Proteomes" id="UP000323454">
    <property type="component" value="Unassembled WGS sequence"/>
</dbReference>
<name>A0A5B2WU90_9PSEU</name>
<evidence type="ECO:0000259" key="3">
    <source>
        <dbReference type="Pfam" id="PF01887"/>
    </source>
</evidence>
<dbReference type="SUPFAM" id="SSF101852">
    <property type="entry name" value="Bacterial fluorinating enzyme, C-terminal domain"/>
    <property type="match status" value="1"/>
</dbReference>
<dbReference type="OrthoDB" id="9792195at2"/>
<protein>
    <submittedName>
        <fullName evidence="5">SAM-dependent chlorinase/fluorinase</fullName>
    </submittedName>
</protein>
<evidence type="ECO:0000256" key="2">
    <source>
        <dbReference type="ARBA" id="ARBA00024035"/>
    </source>
</evidence>
<feature type="domain" description="S-adenosyl-l-methionine hydroxide adenosyltransferase N-terminal" evidence="3">
    <location>
        <begin position="6"/>
        <end position="151"/>
    </location>
</feature>
<dbReference type="Pfam" id="PF01887">
    <property type="entry name" value="SAM_HAT_N"/>
    <property type="match status" value="1"/>
</dbReference>
<evidence type="ECO:0000259" key="4">
    <source>
        <dbReference type="Pfam" id="PF20257"/>
    </source>
</evidence>
<comment type="similarity">
    <text evidence="2">Belongs to the SAM hydrolase / SAM-dependent halogenase family.</text>
</comment>
<reference evidence="5 6" key="1">
    <citation type="submission" date="2019-09" db="EMBL/GenBank/DDBJ databases">
        <title>Goodfellowia gen. nov., a new genus of the Pseudonocardineae related to Actinoalloteichus, containing Goodfellowia coeruleoviolacea gen. nov., comb. nov. gen. nov., comb. nov.</title>
        <authorList>
            <person name="Labeda D."/>
        </authorList>
    </citation>
    <scope>NUCLEOTIDE SEQUENCE [LARGE SCALE GENOMIC DNA]</scope>
    <source>
        <strain evidence="5 6">AN110305</strain>
    </source>
</reference>
<evidence type="ECO:0000313" key="6">
    <source>
        <dbReference type="Proteomes" id="UP000323454"/>
    </source>
</evidence>
<evidence type="ECO:0000256" key="1">
    <source>
        <dbReference type="ARBA" id="ARBA00022691"/>
    </source>
</evidence>
<dbReference type="Gene3D" id="2.40.30.90">
    <property type="entry name" value="Bacterial fluorinating enzyme like"/>
    <property type="match status" value="1"/>
</dbReference>
<dbReference type="InterPro" id="IPR023227">
    <property type="entry name" value="SAM_OH_AdoTrfase_C_sf"/>
</dbReference>
<comment type="caution">
    <text evidence="5">The sequence shown here is derived from an EMBL/GenBank/DDBJ whole genome shotgun (WGS) entry which is preliminary data.</text>
</comment>
<dbReference type="InterPro" id="IPR046470">
    <property type="entry name" value="SAM_HAT_C"/>
</dbReference>
<dbReference type="InterPro" id="IPR046469">
    <property type="entry name" value="SAM_HAT_N"/>
</dbReference>
<dbReference type="RefSeq" id="WP_149853344.1">
    <property type="nucleotide sequence ID" value="NZ_VUOB01000062.1"/>
</dbReference>
<reference evidence="5 6" key="2">
    <citation type="submission" date="2019-09" db="EMBL/GenBank/DDBJ databases">
        <authorList>
            <person name="Jin C."/>
        </authorList>
    </citation>
    <scope>NUCLEOTIDE SEQUENCE [LARGE SCALE GENOMIC DNA]</scope>
    <source>
        <strain evidence="5 6">AN110305</strain>
    </source>
</reference>
<gene>
    <name evidence="5" type="ORF">F0L68_30675</name>
</gene>
<dbReference type="EMBL" id="VUOB01000062">
    <property type="protein sequence ID" value="KAA2254292.1"/>
    <property type="molecule type" value="Genomic_DNA"/>
</dbReference>
<organism evidence="5 6">
    <name type="scientific">Solihabitans fulvus</name>
    <dbReference type="NCBI Taxonomy" id="1892852"/>
    <lineage>
        <taxon>Bacteria</taxon>
        <taxon>Bacillati</taxon>
        <taxon>Actinomycetota</taxon>
        <taxon>Actinomycetes</taxon>
        <taxon>Pseudonocardiales</taxon>
        <taxon>Pseudonocardiaceae</taxon>
        <taxon>Solihabitans</taxon>
    </lineage>
</organism>
<dbReference type="InterPro" id="IPR002747">
    <property type="entry name" value="SAM_OH_AdoTrfase"/>
</dbReference>
<dbReference type="PANTHER" id="PTHR35092">
    <property type="entry name" value="CHLORINASE MJ1651"/>
    <property type="match status" value="1"/>
</dbReference>
<feature type="domain" description="S-adenosyl-l-methionine hydroxide adenosyltransferase C-terminal" evidence="4">
    <location>
        <begin position="177"/>
        <end position="257"/>
    </location>
</feature>
<dbReference type="AlphaFoldDB" id="A0A5B2WU90"/>
<proteinExistence type="inferred from homology"/>
<accession>A0A5B2WU90</accession>